<gene>
    <name evidence="6" type="ORF">DRB17_18280</name>
</gene>
<dbReference type="EMBL" id="QPMH01000028">
    <property type="protein sequence ID" value="RDD60384.1"/>
    <property type="molecule type" value="Genomic_DNA"/>
</dbReference>
<evidence type="ECO:0000259" key="5">
    <source>
        <dbReference type="PROSITE" id="PS50110"/>
    </source>
</evidence>
<dbReference type="InterPro" id="IPR011006">
    <property type="entry name" value="CheY-like_superfamily"/>
</dbReference>
<evidence type="ECO:0000259" key="4">
    <source>
        <dbReference type="PROSITE" id="PS50043"/>
    </source>
</evidence>
<dbReference type="InterPro" id="IPR036388">
    <property type="entry name" value="WH-like_DNA-bd_sf"/>
</dbReference>
<dbReference type="InterPro" id="IPR000792">
    <property type="entry name" value="Tscrpt_reg_LuxR_C"/>
</dbReference>
<dbReference type="Proteomes" id="UP000253941">
    <property type="component" value="Unassembled WGS sequence"/>
</dbReference>
<dbReference type="InterPro" id="IPR058245">
    <property type="entry name" value="NreC/VraR/RcsB-like_REC"/>
</dbReference>
<dbReference type="PANTHER" id="PTHR45566">
    <property type="entry name" value="HTH-TYPE TRANSCRIPTIONAL REGULATOR YHJB-RELATED"/>
    <property type="match status" value="1"/>
</dbReference>
<keyword evidence="2 6" id="KW-0238">DNA-binding</keyword>
<dbReference type="PANTHER" id="PTHR45566:SF1">
    <property type="entry name" value="HTH-TYPE TRANSCRIPTIONAL REGULATOR YHJB-RELATED"/>
    <property type="match status" value="1"/>
</dbReference>
<dbReference type="PROSITE" id="PS50110">
    <property type="entry name" value="RESPONSE_REGULATORY"/>
    <property type="match status" value="1"/>
</dbReference>
<dbReference type="GO" id="GO:0003677">
    <property type="term" value="F:DNA binding"/>
    <property type="evidence" value="ECO:0007669"/>
    <property type="project" value="UniProtKB-KW"/>
</dbReference>
<evidence type="ECO:0000256" key="3">
    <source>
        <dbReference type="PROSITE-ProRule" id="PRU00169"/>
    </source>
</evidence>
<evidence type="ECO:0000313" key="6">
    <source>
        <dbReference type="EMBL" id="RDD60384.1"/>
    </source>
</evidence>
<feature type="modified residue" description="4-aspartylphosphate" evidence="3">
    <location>
        <position position="72"/>
    </location>
</feature>
<feature type="domain" description="Response regulatory" evidence="5">
    <location>
        <begin position="19"/>
        <end position="137"/>
    </location>
</feature>
<dbReference type="SUPFAM" id="SSF46894">
    <property type="entry name" value="C-terminal effector domain of the bipartite response regulators"/>
    <property type="match status" value="1"/>
</dbReference>
<comment type="caution">
    <text evidence="6">The sequence shown here is derived from an EMBL/GenBank/DDBJ whole genome shotgun (WGS) entry which is preliminary data.</text>
</comment>
<dbReference type="SUPFAM" id="SSF52172">
    <property type="entry name" value="CheY-like"/>
    <property type="match status" value="1"/>
</dbReference>
<dbReference type="Gene3D" id="1.10.10.10">
    <property type="entry name" value="Winged helix-like DNA-binding domain superfamily/Winged helix DNA-binding domain"/>
    <property type="match status" value="1"/>
</dbReference>
<accession>A0A369T7E5</accession>
<evidence type="ECO:0000256" key="2">
    <source>
        <dbReference type="ARBA" id="ARBA00023125"/>
    </source>
</evidence>
<proteinExistence type="predicted"/>
<dbReference type="GO" id="GO:0006355">
    <property type="term" value="P:regulation of DNA-templated transcription"/>
    <property type="evidence" value="ECO:0007669"/>
    <property type="project" value="InterPro"/>
</dbReference>
<dbReference type="Pfam" id="PF00072">
    <property type="entry name" value="Response_reg"/>
    <property type="match status" value="1"/>
</dbReference>
<evidence type="ECO:0000313" key="7">
    <source>
        <dbReference type="Proteomes" id="UP000253941"/>
    </source>
</evidence>
<reference evidence="6 7" key="1">
    <citation type="submission" date="2018-07" db="EMBL/GenBank/DDBJ databases">
        <title>Venubactetium sediminum gen. nov., sp. nov., isolated from a marine solar saltern.</title>
        <authorList>
            <person name="Wang S."/>
        </authorList>
    </citation>
    <scope>NUCLEOTIDE SEQUENCE [LARGE SCALE GENOMIC DNA]</scope>
    <source>
        <strain evidence="6 7">WD2A32</strain>
    </source>
</reference>
<dbReference type="InterPro" id="IPR051015">
    <property type="entry name" value="EvgA-like"/>
</dbReference>
<dbReference type="CDD" id="cd06170">
    <property type="entry name" value="LuxR_C_like"/>
    <property type="match status" value="1"/>
</dbReference>
<dbReference type="InterPro" id="IPR016032">
    <property type="entry name" value="Sig_transdc_resp-reg_C-effctor"/>
</dbReference>
<dbReference type="AlphaFoldDB" id="A0A369T7E5"/>
<name>A0A369T7E5_9PROT</name>
<sequence length="250" mass="27257">MRAGDLRKPVGELSLTTTDVLVADDHALFRAGLIEILRRRFGDSLRVTEAESFADTVAVLEHSGEFDLVFCDLDMPDLGRGRNLSSVVFAAGHAPVVVISASLHQSSIRGAFDLGVRGYLPKRDSLAVLDKCLDEVLAGRTCSPDVGEEVVVPRDFRDHARPEDTSPSVPDVLARLTNREQRVLAGVLQGLSNKEIARQANVSDATIKVHMRSIFDKLNVSNRTQAAMWAVQRMDAPALRDLVSGSSERS</sequence>
<dbReference type="PRINTS" id="PR00038">
    <property type="entry name" value="HTHLUXR"/>
</dbReference>
<evidence type="ECO:0000256" key="1">
    <source>
        <dbReference type="ARBA" id="ARBA00022553"/>
    </source>
</evidence>
<dbReference type="SMART" id="SM00448">
    <property type="entry name" value="REC"/>
    <property type="match status" value="1"/>
</dbReference>
<dbReference type="Pfam" id="PF00196">
    <property type="entry name" value="GerE"/>
    <property type="match status" value="1"/>
</dbReference>
<protein>
    <submittedName>
        <fullName evidence="6">DNA-binding response regulator</fullName>
    </submittedName>
</protein>
<dbReference type="GO" id="GO:0000160">
    <property type="term" value="P:phosphorelay signal transduction system"/>
    <property type="evidence" value="ECO:0007669"/>
    <property type="project" value="InterPro"/>
</dbReference>
<dbReference type="CDD" id="cd17535">
    <property type="entry name" value="REC_NarL-like"/>
    <property type="match status" value="1"/>
</dbReference>
<feature type="domain" description="HTH luxR-type" evidence="4">
    <location>
        <begin position="169"/>
        <end position="234"/>
    </location>
</feature>
<dbReference type="SMART" id="SM00421">
    <property type="entry name" value="HTH_LUXR"/>
    <property type="match status" value="1"/>
</dbReference>
<dbReference type="PROSITE" id="PS50043">
    <property type="entry name" value="HTH_LUXR_2"/>
    <property type="match status" value="1"/>
</dbReference>
<dbReference type="InterPro" id="IPR001789">
    <property type="entry name" value="Sig_transdc_resp-reg_receiver"/>
</dbReference>
<dbReference type="Gene3D" id="3.40.50.2300">
    <property type="match status" value="1"/>
</dbReference>
<organism evidence="6 7">
    <name type="scientific">Ferruginivarius sediminum</name>
    <dbReference type="NCBI Taxonomy" id="2661937"/>
    <lineage>
        <taxon>Bacteria</taxon>
        <taxon>Pseudomonadati</taxon>
        <taxon>Pseudomonadota</taxon>
        <taxon>Alphaproteobacteria</taxon>
        <taxon>Rhodospirillales</taxon>
        <taxon>Rhodospirillaceae</taxon>
        <taxon>Ferruginivarius</taxon>
    </lineage>
</organism>
<keyword evidence="1 3" id="KW-0597">Phosphoprotein</keyword>
<keyword evidence="7" id="KW-1185">Reference proteome</keyword>